<gene>
    <name evidence="1" type="ORF">CCAL9337_00495</name>
</gene>
<proteinExistence type="predicted"/>
<comment type="caution">
    <text evidence="1">The sequence shown here is derived from an EMBL/GenBank/DDBJ whole genome shotgun (WGS) entry which is preliminary data.</text>
</comment>
<name>A0AAW3ZWP6_9BACT</name>
<reference evidence="1 2" key="1">
    <citation type="submission" date="2015-08" db="EMBL/GenBank/DDBJ databases">
        <title>Comparative genomics of the Campylobacter concisus group.</title>
        <authorList>
            <person name="Yee E."/>
            <person name="Chapman M.H."/>
            <person name="Huynh S."/>
            <person name="Bono J.L."/>
            <person name="On S.L."/>
            <person name="St Leger J."/>
            <person name="Foster G."/>
            <person name="Parker C.T."/>
            <person name="Miller W.G."/>
        </authorList>
    </citation>
    <scope>NUCLEOTIDE SEQUENCE [LARGE SCALE GENOMIC DNA]</scope>
    <source>
        <strain evidence="1 2">RM9337</strain>
    </source>
</reference>
<accession>A0AAW3ZWP6</accession>
<dbReference type="Proteomes" id="UP000650616">
    <property type="component" value="Unassembled WGS sequence"/>
</dbReference>
<organism evidence="1 2">
    <name type="scientific">Campylobacter californiensis</name>
    <dbReference type="NCBI Taxonomy" id="1032243"/>
    <lineage>
        <taxon>Bacteria</taxon>
        <taxon>Pseudomonadati</taxon>
        <taxon>Campylobacterota</taxon>
        <taxon>Epsilonproteobacteria</taxon>
        <taxon>Campylobacterales</taxon>
        <taxon>Campylobacteraceae</taxon>
        <taxon>Campylobacter</taxon>
    </lineage>
</organism>
<evidence type="ECO:0000313" key="1">
    <source>
        <dbReference type="EMBL" id="MBE3607215.1"/>
    </source>
</evidence>
<dbReference type="EMBL" id="LIWG01000001">
    <property type="protein sequence ID" value="MBE3607215.1"/>
    <property type="molecule type" value="Genomic_DNA"/>
</dbReference>
<keyword evidence="2" id="KW-1185">Reference proteome</keyword>
<dbReference type="RefSeq" id="WP_169971875.1">
    <property type="nucleotide sequence ID" value="NZ_CP012545.1"/>
</dbReference>
<protein>
    <submittedName>
        <fullName evidence="1">Uncharacterized protein</fullName>
    </submittedName>
</protein>
<sequence>MEKLSQNAKERLALNILEKLGCFKEAKRIASKSNLKSHGLPEDSVKYLTNRYITALEMIDEVCEAR</sequence>
<evidence type="ECO:0000313" key="2">
    <source>
        <dbReference type="Proteomes" id="UP000650616"/>
    </source>
</evidence>
<dbReference type="AlphaFoldDB" id="A0AAW3ZWP6"/>